<accession>A0ACC6ADW5</accession>
<proteinExistence type="predicted"/>
<gene>
    <name evidence="1" type="ORF">J2S34_000355</name>
</gene>
<evidence type="ECO:0000313" key="2">
    <source>
        <dbReference type="Proteomes" id="UP001205486"/>
    </source>
</evidence>
<keyword evidence="1" id="KW-0328">Glycosyltransferase</keyword>
<name>A0ACC6ADW5_NITWI</name>
<comment type="caution">
    <text evidence="1">The sequence shown here is derived from an EMBL/GenBank/DDBJ whole genome shotgun (WGS) entry which is preliminary data.</text>
</comment>
<dbReference type="EMBL" id="JALJZS010000001">
    <property type="protein sequence ID" value="MCP1997933.1"/>
    <property type="molecule type" value="Genomic_DNA"/>
</dbReference>
<reference evidence="1" key="1">
    <citation type="submission" date="2022-03" db="EMBL/GenBank/DDBJ databases">
        <title>Interactions between chemoautotrophic and heterotrophic bacteria.</title>
        <authorList>
            <person name="Santoro A."/>
        </authorList>
    </citation>
    <scope>NUCLEOTIDE SEQUENCE</scope>
    <source>
        <strain evidence="1">Nb-106</strain>
    </source>
</reference>
<dbReference type="EC" id="2.4.2.14" evidence="1"/>
<sequence length="519" mass="56708">MTFTTYSGAVEKRGAMDCQQSLSSDASPNDPETDFDLDGDTLREECGVFGIFGHPEAAAITALGLHALQHRGQEAAGIVTFDGHRFHSERRLGLVGDAFSRREVIERLPGSAAVGHTRYSTTGGTILRNVQPLFAELHAGGFAVAHNGNLTNGLTLRRELVGRGALMQSTSDTEAILHLVAQSRRGRFIERYIEALRAIEGAYALVSLTNKKLVGARDPRGIRPLVLGELDGCPILASETCALDIIGAKYVRDIEPGEVIVFHRKDDVIQTEIHKPFPPMPPRPCIFEYIYFSRPDSIVAGRSVYEVRKAFGAQLARESHVDVDVVVPVPDSGVPAALGYSRFSGVPYELGIIRNHYVGRTFIQPAQSVRELGVRMKHSANRAAIAGKRIILIDDSLVRGTTSRKIVRMMRDAGATEVHFRLASPPIIHPDYYGIDLPDRNGLLAATHSLEEMREMIGADSLAFLSIDGMYRAMGEPGRDPANPKYADHCFTGAYPTSLTDHTDIEPQPHQLSLLAEAS</sequence>
<evidence type="ECO:0000313" key="1">
    <source>
        <dbReference type="EMBL" id="MCP1997933.1"/>
    </source>
</evidence>
<keyword evidence="2" id="KW-1185">Reference proteome</keyword>
<keyword evidence="1" id="KW-0808">Transferase</keyword>
<organism evidence="1 2">
    <name type="scientific">Nitrobacter winogradskyi</name>
    <name type="common">Nitrobacter agilis</name>
    <dbReference type="NCBI Taxonomy" id="913"/>
    <lineage>
        <taxon>Bacteria</taxon>
        <taxon>Pseudomonadati</taxon>
        <taxon>Pseudomonadota</taxon>
        <taxon>Alphaproteobacteria</taxon>
        <taxon>Hyphomicrobiales</taxon>
        <taxon>Nitrobacteraceae</taxon>
        <taxon>Nitrobacter</taxon>
    </lineage>
</organism>
<protein>
    <submittedName>
        <fullName evidence="1">Amidophosphoribosyltransferase</fullName>
        <ecNumber evidence="1">2.4.2.14</ecNumber>
    </submittedName>
</protein>
<dbReference type="Proteomes" id="UP001205486">
    <property type="component" value="Unassembled WGS sequence"/>
</dbReference>